<keyword evidence="4" id="KW-1185">Reference proteome</keyword>
<evidence type="ECO:0000256" key="1">
    <source>
        <dbReference type="SAM" id="MobiDB-lite"/>
    </source>
</evidence>
<feature type="domain" description="AAA+ ATPase" evidence="2">
    <location>
        <begin position="239"/>
        <end position="365"/>
    </location>
</feature>
<protein>
    <recommendedName>
        <fullName evidence="2">AAA+ ATPase domain-containing protein</fullName>
    </recommendedName>
</protein>
<dbReference type="Pfam" id="PF00004">
    <property type="entry name" value="AAA"/>
    <property type="match status" value="1"/>
</dbReference>
<dbReference type="GO" id="GO:0003723">
    <property type="term" value="F:RNA binding"/>
    <property type="evidence" value="ECO:0007669"/>
    <property type="project" value="TreeGrafter"/>
</dbReference>
<dbReference type="InterPro" id="IPR003959">
    <property type="entry name" value="ATPase_AAA_core"/>
</dbReference>
<dbReference type="SMART" id="SM00382">
    <property type="entry name" value="AAA"/>
    <property type="match status" value="1"/>
</dbReference>
<comment type="caution">
    <text evidence="3">The sequence shown here is derived from an EMBL/GenBank/DDBJ whole genome shotgun (WGS) entry which is preliminary data.</text>
</comment>
<feature type="region of interest" description="Disordered" evidence="1">
    <location>
        <begin position="482"/>
        <end position="523"/>
    </location>
</feature>
<feature type="compositionally biased region" description="Basic residues" evidence="1">
    <location>
        <begin position="491"/>
        <end position="503"/>
    </location>
</feature>
<dbReference type="InterPro" id="IPR050168">
    <property type="entry name" value="AAA_ATPase_domain"/>
</dbReference>
<dbReference type="GO" id="GO:0042254">
    <property type="term" value="P:ribosome biogenesis"/>
    <property type="evidence" value="ECO:0007669"/>
    <property type="project" value="TreeGrafter"/>
</dbReference>
<evidence type="ECO:0000313" key="4">
    <source>
        <dbReference type="Proteomes" id="UP000567179"/>
    </source>
</evidence>
<dbReference type="InterPro" id="IPR003593">
    <property type="entry name" value="AAA+_ATPase"/>
</dbReference>
<dbReference type="PANTHER" id="PTHR23077:SF132">
    <property type="entry name" value="ATP-DEPENDENT ZN PROTEASE"/>
    <property type="match status" value="1"/>
</dbReference>
<feature type="region of interest" description="Disordered" evidence="1">
    <location>
        <begin position="554"/>
        <end position="579"/>
    </location>
</feature>
<dbReference type="GO" id="GO:1990275">
    <property type="term" value="F:preribosome binding"/>
    <property type="evidence" value="ECO:0007669"/>
    <property type="project" value="TreeGrafter"/>
</dbReference>
<dbReference type="GO" id="GO:0016887">
    <property type="term" value="F:ATP hydrolysis activity"/>
    <property type="evidence" value="ECO:0007669"/>
    <property type="project" value="InterPro"/>
</dbReference>
<sequence length="662" mass="73567">MAPKLDADGFVNIWMDDGSRPAAGPGGADELMAKSGNEFFDKWHAQTSAKISIPQITGSEALRSIYPNHSLVMTNGYNMSLMSFPAATFTPIEKSPLVTNIMFIPLARKLGTVPGILIDNIEFGAFSVTWQSYEYILYIISYPVQYGTVTQYFILHEGPSDVSRLLLLSAGAFGDSLHEEIWVFDQNGMWRKNHELWVEVQKSSWEDVILAEDFKKALKKDVYGFFDSKDIYKELSIPWKRGLIMYGPPGNGKTISLKTIMKECGALGYIPLYVSTFKTWRGEEGSMDEVFSKARQLSPCVMILEDLDSLINDNNRSFFLNQLDGLEGNDGLLIIGTTNHFDRLDPGLSTRPSRFDRKYNFDDPNEYERTLYVQYWQKKLESNKDVDFPNSLVAHVAQATEKFSFAYLKEAFVSALVTLVGIEAPKPPFESIILAQIDALRKQLDKQFTGSRRARLEDTNRDDDYYYPSATDRGAAWQYEHEHGHGSRGYGHTHRHGHGRHGRKDASAASTHLRDEPPRPYANTLIDDEMRNLLDTRIDAARTRIYRARFAADSGLRGPRGPERGGGSGTGTGGISDVRDLMDSLSDSIAAECDPPVTQRRFYNGMSSAVQPAAGSSRLNLNSDLDGGAGSSSDFGMPESAQWARGQGGAAAGLTRGLPGGW</sequence>
<dbReference type="EMBL" id="JAACJJ010000028">
    <property type="protein sequence ID" value="KAF5322526.1"/>
    <property type="molecule type" value="Genomic_DNA"/>
</dbReference>
<feature type="region of interest" description="Disordered" evidence="1">
    <location>
        <begin position="617"/>
        <end position="662"/>
    </location>
</feature>
<gene>
    <name evidence="3" type="ORF">D9619_000647</name>
</gene>
<dbReference type="OrthoDB" id="2115716at2759"/>
<reference evidence="3 4" key="1">
    <citation type="journal article" date="2020" name="ISME J.">
        <title>Uncovering the hidden diversity of litter-decomposition mechanisms in mushroom-forming fungi.</title>
        <authorList>
            <person name="Floudas D."/>
            <person name="Bentzer J."/>
            <person name="Ahren D."/>
            <person name="Johansson T."/>
            <person name="Persson P."/>
            <person name="Tunlid A."/>
        </authorList>
    </citation>
    <scope>NUCLEOTIDE SEQUENCE [LARGE SCALE GENOMIC DNA]</scope>
    <source>
        <strain evidence="3 4">CBS 101986</strain>
    </source>
</reference>
<proteinExistence type="predicted"/>
<dbReference type="Proteomes" id="UP000567179">
    <property type="component" value="Unassembled WGS sequence"/>
</dbReference>
<accession>A0A8H5F3P0</accession>
<dbReference type="PANTHER" id="PTHR23077">
    <property type="entry name" value="AAA-FAMILY ATPASE"/>
    <property type="match status" value="1"/>
</dbReference>
<name>A0A8H5F3P0_9AGAR</name>
<dbReference type="InterPro" id="IPR027417">
    <property type="entry name" value="P-loop_NTPase"/>
</dbReference>
<feature type="compositionally biased region" description="Low complexity" evidence="1">
    <location>
        <begin position="652"/>
        <end position="662"/>
    </location>
</feature>
<dbReference type="CDD" id="cd19481">
    <property type="entry name" value="RecA-like_protease"/>
    <property type="match status" value="1"/>
</dbReference>
<feature type="compositionally biased region" description="Gly residues" evidence="1">
    <location>
        <begin position="564"/>
        <end position="574"/>
    </location>
</feature>
<organism evidence="3 4">
    <name type="scientific">Psilocybe cf. subviscida</name>
    <dbReference type="NCBI Taxonomy" id="2480587"/>
    <lineage>
        <taxon>Eukaryota</taxon>
        <taxon>Fungi</taxon>
        <taxon>Dikarya</taxon>
        <taxon>Basidiomycota</taxon>
        <taxon>Agaricomycotina</taxon>
        <taxon>Agaricomycetes</taxon>
        <taxon>Agaricomycetidae</taxon>
        <taxon>Agaricales</taxon>
        <taxon>Agaricineae</taxon>
        <taxon>Strophariaceae</taxon>
        <taxon>Psilocybe</taxon>
    </lineage>
</organism>
<feature type="compositionally biased region" description="Low complexity" evidence="1">
    <location>
        <begin position="623"/>
        <end position="645"/>
    </location>
</feature>
<evidence type="ECO:0000259" key="2">
    <source>
        <dbReference type="SMART" id="SM00382"/>
    </source>
</evidence>
<dbReference type="AlphaFoldDB" id="A0A8H5F3P0"/>
<dbReference type="GO" id="GO:0005524">
    <property type="term" value="F:ATP binding"/>
    <property type="evidence" value="ECO:0007669"/>
    <property type="project" value="InterPro"/>
</dbReference>
<dbReference type="GO" id="GO:0005634">
    <property type="term" value="C:nucleus"/>
    <property type="evidence" value="ECO:0007669"/>
    <property type="project" value="TreeGrafter"/>
</dbReference>
<evidence type="ECO:0000313" key="3">
    <source>
        <dbReference type="EMBL" id="KAF5322526.1"/>
    </source>
</evidence>
<dbReference type="SUPFAM" id="SSF52540">
    <property type="entry name" value="P-loop containing nucleoside triphosphate hydrolases"/>
    <property type="match status" value="1"/>
</dbReference>
<dbReference type="Gene3D" id="3.40.50.300">
    <property type="entry name" value="P-loop containing nucleotide triphosphate hydrolases"/>
    <property type="match status" value="1"/>
</dbReference>